<reference evidence="1 2" key="1">
    <citation type="submission" date="2020-05" db="EMBL/GenBank/DDBJ databases">
        <title>Paenibacillus glebae, sp. nov., Paenibacillus humi sp. nov., Paenibacillus pedi sp. nov., Paenibacillus terrestris sp. nov. and Paenibacillus terricola sp. nov., isolated from a forest top soil sample.</title>
        <authorList>
            <person name="Qi S."/>
            <person name="Carlier A."/>
            <person name="Cnockaert M."/>
            <person name="Vandamme P."/>
        </authorList>
    </citation>
    <scope>NUCLEOTIDE SEQUENCE [LARGE SCALE GENOMIC DNA]</scope>
    <source>
        <strain evidence="1 2">LMG 29502</strain>
    </source>
</reference>
<dbReference type="EMBL" id="JABMKX010000001">
    <property type="protein sequence ID" value="NQX43927.1"/>
    <property type="molecule type" value="Genomic_DNA"/>
</dbReference>
<comment type="caution">
    <text evidence="1">The sequence shown here is derived from an EMBL/GenBank/DDBJ whole genome shotgun (WGS) entry which is preliminary data.</text>
</comment>
<sequence length="160" mass="17938">MRQKRISLLVLIVGLLILGFLAARYFGWTNTPKETSIPEPNIEIQTQIVEDTTFALRYASYTRDEIKVGYEIKGITILKDYNIVCKLINNKKDITASDTSGGGLVKMGENHYYLTGMENISKIVLPDPLILTVEITAVPTDSRLEPITASFELSLNKEKN</sequence>
<proteinExistence type="predicted"/>
<organism evidence="1 2">
    <name type="scientific">Paenibacillus tritici</name>
    <dbReference type="NCBI Taxonomy" id="1873425"/>
    <lineage>
        <taxon>Bacteria</taxon>
        <taxon>Bacillati</taxon>
        <taxon>Bacillota</taxon>
        <taxon>Bacilli</taxon>
        <taxon>Bacillales</taxon>
        <taxon>Paenibacillaceae</taxon>
        <taxon>Paenibacillus</taxon>
    </lineage>
</organism>
<name>A0ABX2DH78_9BACL</name>
<evidence type="ECO:0000313" key="1">
    <source>
        <dbReference type="EMBL" id="NQX43927.1"/>
    </source>
</evidence>
<gene>
    <name evidence="1" type="ORF">HQN87_01175</name>
</gene>
<dbReference type="Proteomes" id="UP000711047">
    <property type="component" value="Unassembled WGS sequence"/>
</dbReference>
<dbReference type="RefSeq" id="WP_173126483.1">
    <property type="nucleotide sequence ID" value="NZ_JABMKX010000001.1"/>
</dbReference>
<keyword evidence="2" id="KW-1185">Reference proteome</keyword>
<protein>
    <recommendedName>
        <fullName evidence="3">DUF4179 domain-containing protein</fullName>
    </recommendedName>
</protein>
<evidence type="ECO:0000313" key="2">
    <source>
        <dbReference type="Proteomes" id="UP000711047"/>
    </source>
</evidence>
<accession>A0ABX2DH78</accession>
<evidence type="ECO:0008006" key="3">
    <source>
        <dbReference type="Google" id="ProtNLM"/>
    </source>
</evidence>